<dbReference type="GO" id="GO:0007189">
    <property type="term" value="P:adenylate cyclase-activating G protein-coupled receptor signaling pathway"/>
    <property type="evidence" value="ECO:0007669"/>
    <property type="project" value="TreeGrafter"/>
</dbReference>
<feature type="transmembrane region" description="Helical" evidence="6">
    <location>
        <begin position="42"/>
        <end position="69"/>
    </location>
</feature>
<evidence type="ECO:0000256" key="6">
    <source>
        <dbReference type="SAM" id="Phobius"/>
    </source>
</evidence>
<dbReference type="PANTHER" id="PTHR23112">
    <property type="entry name" value="G PROTEIN-COUPLED RECEPTOR 157-RELATED"/>
    <property type="match status" value="1"/>
</dbReference>
<sequence>MNDSMEAGPSFVPLLKNDTLTEDLTIETSHVVTGPTALGFDIYSFTTISSICLTFCATIVLFAHTYLLLASRYLRKPISVNLQLCISLTLADLLCAVFYILTYTVNVFFFGAVSNCVSLLIEVVKLAMFASSVFTLLFLAVNHYVGNEIFRVLLVAPFIIFVLLLVLLYGHILFHMKKVTTDPLLQNCNNKRTGKKLNVTLVLLVGSACIGWLPTTLNFVLPMVVELNLTWKIILGVGTQVLHVLKLLADAFIYARRLVEVRCAMWMLDSAILSRVNCLLGRRDYVRSTPQEFTKYLSETRENKSARSKRARSELEAENRFNPKLRHGSEKLPKRRSQVSSVEVEYNSNHIQSYGHSHSRT</sequence>
<evidence type="ECO:0008006" key="9">
    <source>
        <dbReference type="Google" id="ProtNLM"/>
    </source>
</evidence>
<dbReference type="AlphaFoldDB" id="A0A2A2KUV0"/>
<dbReference type="Proteomes" id="UP000218231">
    <property type="component" value="Unassembled WGS sequence"/>
</dbReference>
<feature type="compositionally biased region" description="Basic and acidic residues" evidence="5">
    <location>
        <begin position="299"/>
        <end position="332"/>
    </location>
</feature>
<dbReference type="OrthoDB" id="9894375at2759"/>
<feature type="region of interest" description="Disordered" evidence="5">
    <location>
        <begin position="299"/>
        <end position="345"/>
    </location>
</feature>
<keyword evidence="4 6" id="KW-0472">Membrane</keyword>
<dbReference type="PRINTS" id="PR00237">
    <property type="entry name" value="GPCRRHODOPSN"/>
</dbReference>
<evidence type="ECO:0000313" key="7">
    <source>
        <dbReference type="EMBL" id="PAV77692.1"/>
    </source>
</evidence>
<dbReference type="EMBL" id="LIAE01007667">
    <property type="protein sequence ID" value="PAV77692.1"/>
    <property type="molecule type" value="Genomic_DNA"/>
</dbReference>
<dbReference type="PANTHER" id="PTHR23112:SF47">
    <property type="entry name" value="G-PROTEIN COUPLED RECEPTOR 157"/>
    <property type="match status" value="1"/>
</dbReference>
<dbReference type="SUPFAM" id="SSF81321">
    <property type="entry name" value="Family A G protein-coupled receptor-like"/>
    <property type="match status" value="1"/>
</dbReference>
<evidence type="ECO:0000256" key="2">
    <source>
        <dbReference type="ARBA" id="ARBA00022692"/>
    </source>
</evidence>
<dbReference type="GO" id="GO:0004930">
    <property type="term" value="F:G protein-coupled receptor activity"/>
    <property type="evidence" value="ECO:0007669"/>
    <property type="project" value="InterPro"/>
</dbReference>
<comment type="subcellular location">
    <subcellularLocation>
        <location evidence="1">Membrane</location>
        <topology evidence="1">Multi-pass membrane protein</topology>
    </subcellularLocation>
</comment>
<dbReference type="Gene3D" id="1.20.1070.10">
    <property type="entry name" value="Rhodopsin 7-helix transmembrane proteins"/>
    <property type="match status" value="1"/>
</dbReference>
<gene>
    <name evidence="7" type="ORF">WR25_11362</name>
</gene>
<dbReference type="InterPro" id="IPR000276">
    <property type="entry name" value="GPCR_Rhodpsn"/>
</dbReference>
<accession>A0A2A2KUV0</accession>
<keyword evidence="2 6" id="KW-0812">Transmembrane</keyword>
<feature type="transmembrane region" description="Helical" evidence="6">
    <location>
        <begin position="233"/>
        <end position="255"/>
    </location>
</feature>
<evidence type="ECO:0000256" key="1">
    <source>
        <dbReference type="ARBA" id="ARBA00004141"/>
    </source>
</evidence>
<name>A0A2A2KUV0_9BILA</name>
<feature type="transmembrane region" description="Helical" evidence="6">
    <location>
        <begin position="152"/>
        <end position="176"/>
    </location>
</feature>
<reference evidence="7 8" key="1">
    <citation type="journal article" date="2017" name="Curr. Biol.">
        <title>Genome architecture and evolution of a unichromosomal asexual nematode.</title>
        <authorList>
            <person name="Fradin H."/>
            <person name="Zegar C."/>
            <person name="Gutwein M."/>
            <person name="Lucas J."/>
            <person name="Kovtun M."/>
            <person name="Corcoran D."/>
            <person name="Baugh L.R."/>
            <person name="Kiontke K."/>
            <person name="Gunsalus K."/>
            <person name="Fitch D.H."/>
            <person name="Piano F."/>
        </authorList>
    </citation>
    <scope>NUCLEOTIDE SEQUENCE [LARGE SCALE GENOMIC DNA]</scope>
    <source>
        <strain evidence="7">PF1309</strain>
    </source>
</reference>
<comment type="caution">
    <text evidence="7">The sequence shown here is derived from an EMBL/GenBank/DDBJ whole genome shotgun (WGS) entry which is preliminary data.</text>
</comment>
<evidence type="ECO:0000313" key="8">
    <source>
        <dbReference type="Proteomes" id="UP000218231"/>
    </source>
</evidence>
<evidence type="ECO:0000256" key="3">
    <source>
        <dbReference type="ARBA" id="ARBA00022989"/>
    </source>
</evidence>
<protein>
    <recommendedName>
        <fullName evidence="9">G-protein coupled receptors family 1 profile domain-containing protein</fullName>
    </recommendedName>
</protein>
<evidence type="ECO:0000256" key="4">
    <source>
        <dbReference type="ARBA" id="ARBA00023136"/>
    </source>
</evidence>
<keyword evidence="8" id="KW-1185">Reference proteome</keyword>
<feature type="transmembrane region" description="Helical" evidence="6">
    <location>
        <begin position="197"/>
        <end position="221"/>
    </location>
</feature>
<dbReference type="GO" id="GO:0005886">
    <property type="term" value="C:plasma membrane"/>
    <property type="evidence" value="ECO:0007669"/>
    <property type="project" value="TreeGrafter"/>
</dbReference>
<feature type="transmembrane region" description="Helical" evidence="6">
    <location>
        <begin position="81"/>
        <end position="101"/>
    </location>
</feature>
<proteinExistence type="predicted"/>
<keyword evidence="3 6" id="KW-1133">Transmembrane helix</keyword>
<evidence type="ECO:0000256" key="5">
    <source>
        <dbReference type="SAM" id="MobiDB-lite"/>
    </source>
</evidence>
<organism evidence="7 8">
    <name type="scientific">Diploscapter pachys</name>
    <dbReference type="NCBI Taxonomy" id="2018661"/>
    <lineage>
        <taxon>Eukaryota</taxon>
        <taxon>Metazoa</taxon>
        <taxon>Ecdysozoa</taxon>
        <taxon>Nematoda</taxon>
        <taxon>Chromadorea</taxon>
        <taxon>Rhabditida</taxon>
        <taxon>Rhabditina</taxon>
        <taxon>Rhabditomorpha</taxon>
        <taxon>Rhabditoidea</taxon>
        <taxon>Rhabditidae</taxon>
        <taxon>Diploscapter</taxon>
    </lineage>
</organism>
<dbReference type="STRING" id="2018661.A0A2A2KUV0"/>